<keyword evidence="10" id="KW-0862">Zinc</keyword>
<evidence type="ECO:0000256" key="11">
    <source>
        <dbReference type="SAM" id="MobiDB-lite"/>
    </source>
</evidence>
<evidence type="ECO:0000313" key="13">
    <source>
        <dbReference type="EMBL" id="KAI3402608.2"/>
    </source>
</evidence>
<protein>
    <recommendedName>
        <fullName evidence="4">ribonuclease Z</fullName>
        <ecNumber evidence="4">3.1.26.11</ecNumber>
    </recommendedName>
</protein>
<accession>A0AAI9STY9</accession>
<evidence type="ECO:0000313" key="14">
    <source>
        <dbReference type="Proteomes" id="UP001202479"/>
    </source>
</evidence>
<evidence type="ECO:0000256" key="2">
    <source>
        <dbReference type="ARBA" id="ARBA00001947"/>
    </source>
</evidence>
<dbReference type="Pfam" id="PF13691">
    <property type="entry name" value="Lactamase_B_4"/>
    <property type="match status" value="1"/>
</dbReference>
<gene>
    <name evidence="13" type="ORF">KGF56_004700</name>
</gene>
<evidence type="ECO:0000256" key="3">
    <source>
        <dbReference type="ARBA" id="ARBA00007823"/>
    </source>
</evidence>
<reference evidence="13" key="1">
    <citation type="journal article" date="2022" name="DNA Res.">
        <title>Genome analysis of five recently described species of the CUG-Ser clade uncovers Candida theae as a new hybrid lineage with pathogenic potential in the Candida parapsilosis species complex.</title>
        <authorList>
            <person name="Mixao V."/>
            <person name="Del Olmo V."/>
            <person name="Hegedusova E."/>
            <person name="Saus E."/>
            <person name="Pryszcz L."/>
            <person name="Cillingova A."/>
            <person name="Nosek J."/>
            <person name="Gabaldon T."/>
        </authorList>
    </citation>
    <scope>NUCLEOTIDE SEQUENCE</scope>
    <source>
        <strain evidence="13">CBS 10844</strain>
    </source>
</reference>
<dbReference type="EMBL" id="JAHUZD010000143">
    <property type="protein sequence ID" value="KAI3402608.2"/>
    <property type="molecule type" value="Genomic_DNA"/>
</dbReference>
<evidence type="ECO:0000256" key="8">
    <source>
        <dbReference type="ARBA" id="ARBA00022759"/>
    </source>
</evidence>
<dbReference type="RefSeq" id="XP_049178355.1">
    <property type="nucleotide sequence ID" value="XM_049326167.1"/>
</dbReference>
<keyword evidence="6" id="KW-0540">Nuclease</keyword>
<comment type="similarity">
    <text evidence="3">Belongs to the RNase Z family.</text>
</comment>
<evidence type="ECO:0000256" key="1">
    <source>
        <dbReference type="ARBA" id="ARBA00000402"/>
    </source>
</evidence>
<keyword evidence="9" id="KW-0378">Hydrolase</keyword>
<dbReference type="GeneID" id="73382315"/>
<dbReference type="GO" id="GO:0042781">
    <property type="term" value="F:3'-tRNA processing endoribonuclease activity"/>
    <property type="evidence" value="ECO:0007669"/>
    <property type="project" value="UniProtKB-EC"/>
</dbReference>
<proteinExistence type="inferred from homology"/>
<organism evidence="13 14">
    <name type="scientific">Candida oxycetoniae</name>
    <dbReference type="NCBI Taxonomy" id="497107"/>
    <lineage>
        <taxon>Eukaryota</taxon>
        <taxon>Fungi</taxon>
        <taxon>Dikarya</taxon>
        <taxon>Ascomycota</taxon>
        <taxon>Saccharomycotina</taxon>
        <taxon>Pichiomycetes</taxon>
        <taxon>Debaryomycetaceae</taxon>
        <taxon>Candida/Lodderomyces clade</taxon>
        <taxon>Candida</taxon>
    </lineage>
</organism>
<evidence type="ECO:0000256" key="9">
    <source>
        <dbReference type="ARBA" id="ARBA00022801"/>
    </source>
</evidence>
<dbReference type="Gene3D" id="3.60.15.10">
    <property type="entry name" value="Ribonuclease Z/Hydroxyacylglutathione hydrolase-like"/>
    <property type="match status" value="2"/>
</dbReference>
<feature type="compositionally biased region" description="Low complexity" evidence="11">
    <location>
        <begin position="102"/>
        <end position="118"/>
    </location>
</feature>
<dbReference type="GO" id="GO:0005739">
    <property type="term" value="C:mitochondrion"/>
    <property type="evidence" value="ECO:0007669"/>
    <property type="project" value="TreeGrafter"/>
</dbReference>
<dbReference type="SUPFAM" id="SSF56281">
    <property type="entry name" value="Metallo-hydrolase/oxidoreductase"/>
    <property type="match status" value="2"/>
</dbReference>
<keyword evidence="8" id="KW-0255">Endonuclease</keyword>
<feature type="region of interest" description="Disordered" evidence="11">
    <location>
        <begin position="315"/>
        <end position="336"/>
    </location>
</feature>
<dbReference type="EC" id="3.1.26.11" evidence="4"/>
<evidence type="ECO:0000259" key="12">
    <source>
        <dbReference type="Pfam" id="PF13691"/>
    </source>
</evidence>
<dbReference type="GO" id="GO:0046872">
    <property type="term" value="F:metal ion binding"/>
    <property type="evidence" value="ECO:0007669"/>
    <property type="project" value="UniProtKB-KW"/>
</dbReference>
<dbReference type="GO" id="GO:1990180">
    <property type="term" value="P:mitochondrial tRNA 3'-end processing"/>
    <property type="evidence" value="ECO:0007669"/>
    <property type="project" value="TreeGrafter"/>
</dbReference>
<comment type="cofactor">
    <cofactor evidence="2">
        <name>Zn(2+)</name>
        <dbReference type="ChEBI" id="CHEBI:29105"/>
    </cofactor>
</comment>
<evidence type="ECO:0000256" key="6">
    <source>
        <dbReference type="ARBA" id="ARBA00022722"/>
    </source>
</evidence>
<dbReference type="CDD" id="cd07718">
    <property type="entry name" value="RNaseZ_ELAC1_ELAC2-C-term-like_MBL-fold"/>
    <property type="match status" value="1"/>
</dbReference>
<comment type="caution">
    <text evidence="13">The sequence shown here is derived from an EMBL/GenBank/DDBJ whole genome shotgun (WGS) entry which is preliminary data.</text>
</comment>
<evidence type="ECO:0000256" key="7">
    <source>
        <dbReference type="ARBA" id="ARBA00022723"/>
    </source>
</evidence>
<evidence type="ECO:0000256" key="4">
    <source>
        <dbReference type="ARBA" id="ARBA00012477"/>
    </source>
</evidence>
<comment type="catalytic activity">
    <reaction evidence="1">
        <text>Endonucleolytic cleavage of RNA, removing extra 3' nucleotides from tRNA precursor, generating 3' termini of tRNAs. A 3'-hydroxy group is left at the tRNA terminus and a 5'-phosphoryl group is left at the trailer molecule.</text>
        <dbReference type="EC" id="3.1.26.11"/>
    </reaction>
</comment>
<dbReference type="InterPro" id="IPR047151">
    <property type="entry name" value="RNZ2-like"/>
</dbReference>
<dbReference type="InterPro" id="IPR036866">
    <property type="entry name" value="RibonucZ/Hydroxyglut_hydro"/>
</dbReference>
<evidence type="ECO:0000256" key="10">
    <source>
        <dbReference type="ARBA" id="ARBA00022833"/>
    </source>
</evidence>
<sequence length="972" mass="109078">MKNSALSSDSLNSALLSKKKNSGLSSDSSNSALLSDSLNSALLSKKKNSGLSSDSSNSALLSDSLNSALLSKKKNSGLSSDSSNSALLSDSLNSALLSKKKNSGLSSDSSNSALSKNSVLPKNRRGKGKSVYTTMFKFTTVNHITDDTSRPLVNFTTLSGSRYLFGKIPEGSQRIITAIGGEVSFPKMQGIFLTGTVFSWADIGGLAGLILTISDATSKGITLVGNSRVLSYIIATWRQFVFRKGTDLKILSCEEEQDEEERSSQQPIVANDEVVITPIQISPRNYQKPESQESKRDEKAISRKLKKLASLMFPRDTSGVNSRDPESYKSDPTQSQLHTNVSLDGIPAVAHAQKSISYSISIVPIRGKFDVKKAQELGVKPGPLFKELTMGNSVLNDKGETIDPSLVVGPDKVYPKILFIDIPSTDYYENTINSTKWFEIDNVGLVYHFIGDEVSFNMKEYKSRFIDKFPQKCHHYISHKSLSNNVIMNQSFATFHLTSKGIMNENFNLINSEDFKKLSGERIDRLHSMQQVVVNENGAQLSNNTSSLKTSNEQLFNDEVKKLDLPTSFEEMKKCKFDLFDESNIGNLKDSVHICTPGTGSALPSVLRNVLSNLLRIPFAKDGKVFYRAVLFDVGENTMGSMLRNFGHNNGQDLKIIFKELCLIYLSHLHADHHLGMVSIVSKWFETNKDENSNLYLIVPWQFITFIKDWYKLEGKYNNFIDLSRLKMFSCEDFTCGTRYGDYSTFSLDEFEAKLDSKNLEPHDFSAKKVLRKSVDREFINQMFEACGLVSIQCVRALHCPWSYSSTFKFKQSENETFTVSFSGDTRPNPLFATIGKGSDLLIHEASLDTQWLDEAIAKKHSTMIEAVAVCKMMDCPKLILTHFSTRYGYSNNCVEKKYLQSTAQITERMLREAKVPNIFSNGDYSFENIDICYAYDLMNIRYRDLHKQEQKWPLMASLFQLKSKKRKAEEK</sequence>
<feature type="domain" description="tRNase Z endonuclease" evidence="12">
    <location>
        <begin position="140"/>
        <end position="205"/>
    </location>
</feature>
<dbReference type="PANTHER" id="PTHR12553:SF49">
    <property type="entry name" value="ZINC PHOSPHODIESTERASE ELAC PROTEIN 2"/>
    <property type="match status" value="1"/>
</dbReference>
<dbReference type="InterPro" id="IPR027794">
    <property type="entry name" value="tRNase_Z_dom"/>
</dbReference>
<dbReference type="PANTHER" id="PTHR12553">
    <property type="entry name" value="ZINC PHOSPHODIESTERASE ELAC PROTEIN 2"/>
    <property type="match status" value="1"/>
</dbReference>
<feature type="region of interest" description="Disordered" evidence="11">
    <location>
        <begin position="102"/>
        <end position="126"/>
    </location>
</feature>
<keyword evidence="7" id="KW-0479">Metal-binding</keyword>
<evidence type="ECO:0000256" key="5">
    <source>
        <dbReference type="ARBA" id="ARBA00022694"/>
    </source>
</evidence>
<name>A0AAI9STY9_9ASCO</name>
<dbReference type="Proteomes" id="UP001202479">
    <property type="component" value="Unassembled WGS sequence"/>
</dbReference>
<keyword evidence="14" id="KW-1185">Reference proteome</keyword>
<dbReference type="AlphaFoldDB" id="A0AAI9STY9"/>
<keyword evidence="5" id="KW-0819">tRNA processing</keyword>